<dbReference type="Pfam" id="PF00512">
    <property type="entry name" value="HisKA"/>
    <property type="match status" value="1"/>
</dbReference>
<evidence type="ECO:0000313" key="24">
    <source>
        <dbReference type="EMBL" id="TDO98845.1"/>
    </source>
</evidence>
<evidence type="ECO:0000256" key="13">
    <source>
        <dbReference type="ARBA" id="ARBA00023012"/>
    </source>
</evidence>
<dbReference type="InterPro" id="IPR035965">
    <property type="entry name" value="PAS-like_dom_sf"/>
</dbReference>
<feature type="domain" description="PAC" evidence="22">
    <location>
        <begin position="207"/>
        <end position="259"/>
    </location>
</feature>
<feature type="domain" description="Response regulatory" evidence="20">
    <location>
        <begin position="664"/>
        <end position="782"/>
    </location>
</feature>
<evidence type="ECO:0000256" key="12">
    <source>
        <dbReference type="ARBA" id="ARBA00022989"/>
    </source>
</evidence>
<dbReference type="Gene3D" id="3.30.565.10">
    <property type="entry name" value="Histidine kinase-like ATPase, C-terminal domain"/>
    <property type="match status" value="1"/>
</dbReference>
<sequence>MSLDKANLNHIANERLASIINSSDDGIMSKTLEGIITSWNPAAEKIFGYTEEEAVGQPMLMIIPDDRKHEEKTILDKIARGERIEHFETIRMRKDGTSVIVSASISPIYDTEGNVCGASKIVQNITDKIAVRETQARFAAIINSSDDGIMSKTLDGIITSWNPSAERIFGYKEVEAIGQPMLMLFPKDKKHEEKNILAKIRKGERIDHYETERVRKDGKLINVSVTISPILDINGDVCGASKIVRDITKRIETEEELRRHQEHLEELVVLATSEVNAIIQTAVNGVISIDEKGTVHLFNPAAEKLFGWNADEVVGKNVSMLMPEMVARHHDGFLKHYIDTGDKKIIGIGREIVCLCKNGDTFPAHLAVGHTKLASGTHLFVAFIADISLQKKAEHELLMAKKNAELAAEAKTNFLANMSHEIRTPMNAVIGFSEIILQDEKLSSESRKYAKTILNSGKNLLAIINDILDFSKIEAGKIQIENICFNLINTVAESFKTVENSALEKGLKLSFKYHNELPKYYIGDPTRLRQVLLNLIGNAIKFTEIGEVSVSISLEEDSRLLHFVVTDSGIGMSQEQVDKVFESFTQADNSTTRKYGGTGLGTTISRQIVEMMGGRIWAESQKGVGSAFHFTIDFPVESDPELIAQSLYSDEASVESLATPRCFNVLLAEDIPENASLVTLRLEQLGSSVTWVKNGQEAFLAYQERDWDIILMDVQMPVLDGVGATKKIRSVEEESSNHIPIIALTASVMEEDKELCLQAGMDRVIGKPIDFEKLLREIEKVIPEGKGKLNSDTLIAYHSPEVEVDFSPLSFTVDVKKGLASWNDPLIYARALKDFADQHAKDAEIIYQLLRENNNDLEPAHRVVHALKGLSGNLALEDVFKYTDCLNDELKHYREESALTLIKNLDHSLKQVVSEITLLQIPESQNSKIKQAFNPEKIKSLLQLLVEKIDTLNPDEVEGVLSKLESYVDKQDLNPIIQQIENFEFDLARARALELADKVEIDSKD</sequence>
<dbReference type="FunFam" id="3.30.450.20:FF:000060">
    <property type="entry name" value="Sensor protein FixL"/>
    <property type="match status" value="1"/>
</dbReference>
<dbReference type="GO" id="GO:0005524">
    <property type="term" value="F:ATP binding"/>
    <property type="evidence" value="ECO:0007669"/>
    <property type="project" value="UniProtKB-KW"/>
</dbReference>
<dbReference type="Pfam" id="PF02518">
    <property type="entry name" value="HATPase_c"/>
    <property type="match status" value="1"/>
</dbReference>
<evidence type="ECO:0000259" key="22">
    <source>
        <dbReference type="PROSITE" id="PS50113"/>
    </source>
</evidence>
<dbReference type="NCBIfam" id="TIGR00229">
    <property type="entry name" value="sensory_box"/>
    <property type="match status" value="3"/>
</dbReference>
<dbReference type="CDD" id="cd16922">
    <property type="entry name" value="HATPase_EvgS-ArcB-TorS-like"/>
    <property type="match status" value="1"/>
</dbReference>
<comment type="function">
    <text evidence="15">Putative oxygen sensor; modulates the activity of FixJ, a transcriptional activator of nitrogen fixation fixK gene. FixL probably acts as a kinase that phosphorylates FixJ.</text>
</comment>
<name>A0A4R6MCG4_9GAMM</name>
<dbReference type="RefSeq" id="WP_133503066.1">
    <property type="nucleotide sequence ID" value="NZ_SNXC01000010.1"/>
</dbReference>
<dbReference type="InterPro" id="IPR003661">
    <property type="entry name" value="HisK_dim/P_dom"/>
</dbReference>
<keyword evidence="5" id="KW-0997">Cell inner membrane</keyword>
<evidence type="ECO:0000256" key="17">
    <source>
        <dbReference type="PROSITE-ProRule" id="PRU00110"/>
    </source>
</evidence>
<reference evidence="24 25" key="1">
    <citation type="submission" date="2019-03" db="EMBL/GenBank/DDBJ databases">
        <title>Genomic Encyclopedia of Type Strains, Phase III (KMG-III): the genomes of soil and plant-associated and newly described type strains.</title>
        <authorList>
            <person name="Whitman W."/>
        </authorList>
    </citation>
    <scope>NUCLEOTIDE SEQUENCE [LARGE SCALE GENOMIC DNA]</scope>
    <source>
        <strain evidence="24 25">CECT 7378</strain>
    </source>
</reference>
<dbReference type="PROSITE" id="PS50109">
    <property type="entry name" value="HIS_KIN"/>
    <property type="match status" value="1"/>
</dbReference>
<evidence type="ECO:0000256" key="5">
    <source>
        <dbReference type="ARBA" id="ARBA00022519"/>
    </source>
</evidence>
<comment type="subcellular location">
    <subcellularLocation>
        <location evidence="2">Cell inner membrane</location>
        <topology evidence="2">Multi-pass membrane protein</topology>
    </subcellularLocation>
</comment>
<keyword evidence="10" id="KW-0418">Kinase</keyword>
<keyword evidence="12" id="KW-1133">Transmembrane helix</keyword>
<dbReference type="FunFam" id="1.10.287.130:FF:000038">
    <property type="entry name" value="Sensory transduction histidine kinase"/>
    <property type="match status" value="1"/>
</dbReference>
<dbReference type="SMART" id="SM00086">
    <property type="entry name" value="PAC"/>
    <property type="match status" value="3"/>
</dbReference>
<dbReference type="GO" id="GO:0009927">
    <property type="term" value="F:histidine phosphotransfer kinase activity"/>
    <property type="evidence" value="ECO:0007669"/>
    <property type="project" value="TreeGrafter"/>
</dbReference>
<dbReference type="Proteomes" id="UP000294656">
    <property type="component" value="Unassembled WGS sequence"/>
</dbReference>
<keyword evidence="7" id="KW-0808">Transferase</keyword>
<dbReference type="InterPro" id="IPR036097">
    <property type="entry name" value="HisK_dim/P_sf"/>
</dbReference>
<evidence type="ECO:0000256" key="18">
    <source>
        <dbReference type="PROSITE-ProRule" id="PRU00169"/>
    </source>
</evidence>
<dbReference type="InterPro" id="IPR003594">
    <property type="entry name" value="HATPase_dom"/>
</dbReference>
<feature type="domain" description="Histidine kinase" evidence="19">
    <location>
        <begin position="417"/>
        <end position="638"/>
    </location>
</feature>
<evidence type="ECO:0000256" key="7">
    <source>
        <dbReference type="ARBA" id="ARBA00022679"/>
    </source>
</evidence>
<keyword evidence="8" id="KW-0812">Transmembrane</keyword>
<gene>
    <name evidence="24" type="ORF">DFP79_1258</name>
</gene>
<dbReference type="InterPro" id="IPR000014">
    <property type="entry name" value="PAS"/>
</dbReference>
<dbReference type="GO" id="GO:0000155">
    <property type="term" value="F:phosphorelay sensor kinase activity"/>
    <property type="evidence" value="ECO:0007669"/>
    <property type="project" value="InterPro"/>
</dbReference>
<evidence type="ECO:0000256" key="8">
    <source>
        <dbReference type="ARBA" id="ARBA00022692"/>
    </source>
</evidence>
<dbReference type="CDD" id="cd00130">
    <property type="entry name" value="PAS"/>
    <property type="match status" value="3"/>
</dbReference>
<dbReference type="InterPro" id="IPR001610">
    <property type="entry name" value="PAC"/>
</dbReference>
<evidence type="ECO:0000256" key="3">
    <source>
        <dbReference type="ARBA" id="ARBA00012438"/>
    </source>
</evidence>
<dbReference type="InterPro" id="IPR004358">
    <property type="entry name" value="Sig_transdc_His_kin-like_C"/>
</dbReference>
<feature type="domain" description="PAS" evidence="21">
    <location>
        <begin position="134"/>
        <end position="203"/>
    </location>
</feature>
<dbReference type="Gene3D" id="3.40.50.2300">
    <property type="match status" value="1"/>
</dbReference>
<dbReference type="PROSITE" id="PS50113">
    <property type="entry name" value="PAC"/>
    <property type="match status" value="2"/>
</dbReference>
<dbReference type="Gene3D" id="3.30.450.20">
    <property type="entry name" value="PAS domain"/>
    <property type="match status" value="3"/>
</dbReference>
<dbReference type="PANTHER" id="PTHR43047">
    <property type="entry name" value="TWO-COMPONENT HISTIDINE PROTEIN KINASE"/>
    <property type="match status" value="1"/>
</dbReference>
<evidence type="ECO:0000256" key="14">
    <source>
        <dbReference type="ARBA" id="ARBA00023136"/>
    </source>
</evidence>
<feature type="domain" description="PAS" evidence="21">
    <location>
        <begin position="12"/>
        <end position="82"/>
    </location>
</feature>
<evidence type="ECO:0000256" key="9">
    <source>
        <dbReference type="ARBA" id="ARBA00022741"/>
    </source>
</evidence>
<dbReference type="FunFam" id="3.30.565.10:FF:000078">
    <property type="entry name" value="Two-component sensor histidine kinase"/>
    <property type="match status" value="1"/>
</dbReference>
<dbReference type="SUPFAM" id="SSF55785">
    <property type="entry name" value="PYP-like sensor domain (PAS domain)"/>
    <property type="match status" value="3"/>
</dbReference>
<dbReference type="Pfam" id="PF00072">
    <property type="entry name" value="Response_reg"/>
    <property type="match status" value="1"/>
</dbReference>
<dbReference type="CDD" id="cd00082">
    <property type="entry name" value="HisKA"/>
    <property type="match status" value="1"/>
</dbReference>
<dbReference type="PROSITE" id="PS50112">
    <property type="entry name" value="PAS"/>
    <property type="match status" value="3"/>
</dbReference>
<evidence type="ECO:0000256" key="10">
    <source>
        <dbReference type="ARBA" id="ARBA00022777"/>
    </source>
</evidence>
<comment type="catalytic activity">
    <reaction evidence="1">
        <text>ATP + protein L-histidine = ADP + protein N-phospho-L-histidine.</text>
        <dbReference type="EC" id="2.7.13.3"/>
    </reaction>
</comment>
<dbReference type="PANTHER" id="PTHR43047:SF72">
    <property type="entry name" value="OSMOSENSING HISTIDINE PROTEIN KINASE SLN1"/>
    <property type="match status" value="1"/>
</dbReference>
<keyword evidence="14" id="KW-0472">Membrane</keyword>
<accession>A0A4R6MCG4</accession>
<proteinExistence type="predicted"/>
<dbReference type="PROSITE" id="PS50894">
    <property type="entry name" value="HPT"/>
    <property type="match status" value="1"/>
</dbReference>
<evidence type="ECO:0000313" key="25">
    <source>
        <dbReference type="Proteomes" id="UP000294656"/>
    </source>
</evidence>
<dbReference type="SUPFAM" id="SSF47226">
    <property type="entry name" value="Histidine-containing phosphotransfer domain, HPT domain"/>
    <property type="match status" value="1"/>
</dbReference>
<feature type="modified residue" description="4-aspartylphosphate" evidence="18">
    <location>
        <position position="713"/>
    </location>
</feature>
<dbReference type="InterPro" id="IPR008207">
    <property type="entry name" value="Sig_transdc_His_kin_Hpt_dom"/>
</dbReference>
<dbReference type="PROSITE" id="PS50110">
    <property type="entry name" value="RESPONSE_REGULATORY"/>
    <property type="match status" value="1"/>
</dbReference>
<feature type="domain" description="HPt" evidence="23">
    <location>
        <begin position="824"/>
        <end position="919"/>
    </location>
</feature>
<dbReference type="CDD" id="cd17546">
    <property type="entry name" value="REC_hyHK_CKI1_RcsC-like"/>
    <property type="match status" value="1"/>
</dbReference>
<dbReference type="SMART" id="SM00091">
    <property type="entry name" value="PAS"/>
    <property type="match status" value="3"/>
</dbReference>
<feature type="domain" description="PAS" evidence="21">
    <location>
        <begin position="271"/>
        <end position="341"/>
    </location>
</feature>
<keyword evidence="9" id="KW-0547">Nucleotide-binding</keyword>
<dbReference type="EC" id="2.7.13.3" evidence="3"/>
<keyword evidence="13" id="KW-0902">Two-component regulatory system</keyword>
<keyword evidence="25" id="KW-1185">Reference proteome</keyword>
<dbReference type="InterPro" id="IPR036890">
    <property type="entry name" value="HATPase_C_sf"/>
</dbReference>
<protein>
    <recommendedName>
        <fullName evidence="16">Sensor protein FixL</fullName>
        <ecNumber evidence="3">2.7.13.3</ecNumber>
    </recommendedName>
</protein>
<keyword evidence="6 18" id="KW-0597">Phosphoprotein</keyword>
<evidence type="ECO:0000259" key="23">
    <source>
        <dbReference type="PROSITE" id="PS50894"/>
    </source>
</evidence>
<dbReference type="InterPro" id="IPR013767">
    <property type="entry name" value="PAS_fold"/>
</dbReference>
<dbReference type="InterPro" id="IPR001789">
    <property type="entry name" value="Sig_transdc_resp-reg_receiver"/>
</dbReference>
<dbReference type="SUPFAM" id="SSF52172">
    <property type="entry name" value="CheY-like"/>
    <property type="match status" value="1"/>
</dbReference>
<evidence type="ECO:0000256" key="11">
    <source>
        <dbReference type="ARBA" id="ARBA00022840"/>
    </source>
</evidence>
<comment type="caution">
    <text evidence="24">The sequence shown here is derived from an EMBL/GenBank/DDBJ whole genome shotgun (WGS) entry which is preliminary data.</text>
</comment>
<dbReference type="InterPro" id="IPR036641">
    <property type="entry name" value="HPT_dom_sf"/>
</dbReference>
<evidence type="ECO:0000259" key="21">
    <source>
        <dbReference type="PROSITE" id="PS50112"/>
    </source>
</evidence>
<dbReference type="Pfam" id="PF00989">
    <property type="entry name" value="PAS"/>
    <property type="match status" value="3"/>
</dbReference>
<feature type="modified residue" description="Phosphohistidine" evidence="17">
    <location>
        <position position="865"/>
    </location>
</feature>
<evidence type="ECO:0000256" key="16">
    <source>
        <dbReference type="ARBA" id="ARBA00070616"/>
    </source>
</evidence>
<dbReference type="OrthoDB" id="6110612at2"/>
<evidence type="ECO:0000256" key="15">
    <source>
        <dbReference type="ARBA" id="ARBA00059827"/>
    </source>
</evidence>
<dbReference type="Gene3D" id="1.20.120.160">
    <property type="entry name" value="HPT domain"/>
    <property type="match status" value="1"/>
</dbReference>
<dbReference type="SUPFAM" id="SSF47384">
    <property type="entry name" value="Homodimeric domain of signal transducing histidine kinase"/>
    <property type="match status" value="1"/>
</dbReference>
<organism evidence="24 25">
    <name type="scientific">Marinomonas balearica</name>
    <dbReference type="NCBI Taxonomy" id="491947"/>
    <lineage>
        <taxon>Bacteria</taxon>
        <taxon>Pseudomonadati</taxon>
        <taxon>Pseudomonadota</taxon>
        <taxon>Gammaproteobacteria</taxon>
        <taxon>Oceanospirillales</taxon>
        <taxon>Oceanospirillaceae</taxon>
        <taxon>Marinomonas</taxon>
    </lineage>
</organism>
<dbReference type="AlphaFoldDB" id="A0A4R6MCG4"/>
<evidence type="ECO:0000256" key="1">
    <source>
        <dbReference type="ARBA" id="ARBA00000085"/>
    </source>
</evidence>
<dbReference type="GO" id="GO:0005886">
    <property type="term" value="C:plasma membrane"/>
    <property type="evidence" value="ECO:0007669"/>
    <property type="project" value="UniProtKB-SubCell"/>
</dbReference>
<dbReference type="GO" id="GO:0006355">
    <property type="term" value="P:regulation of DNA-templated transcription"/>
    <property type="evidence" value="ECO:0007669"/>
    <property type="project" value="InterPro"/>
</dbReference>
<dbReference type="InterPro" id="IPR011006">
    <property type="entry name" value="CheY-like_superfamily"/>
</dbReference>
<dbReference type="SMART" id="SM00448">
    <property type="entry name" value="REC"/>
    <property type="match status" value="1"/>
</dbReference>
<dbReference type="SMART" id="SM00387">
    <property type="entry name" value="HATPase_c"/>
    <property type="match status" value="1"/>
</dbReference>
<evidence type="ECO:0000256" key="2">
    <source>
        <dbReference type="ARBA" id="ARBA00004429"/>
    </source>
</evidence>
<dbReference type="InterPro" id="IPR000700">
    <property type="entry name" value="PAS-assoc_C"/>
</dbReference>
<keyword evidence="11" id="KW-0067">ATP-binding</keyword>
<dbReference type="PRINTS" id="PR00344">
    <property type="entry name" value="BCTRLSENSOR"/>
</dbReference>
<keyword evidence="4" id="KW-1003">Cell membrane</keyword>
<feature type="domain" description="PAC" evidence="22">
    <location>
        <begin position="85"/>
        <end position="137"/>
    </location>
</feature>
<evidence type="ECO:0000259" key="20">
    <source>
        <dbReference type="PROSITE" id="PS50110"/>
    </source>
</evidence>
<dbReference type="SMART" id="SM00388">
    <property type="entry name" value="HisKA"/>
    <property type="match status" value="1"/>
</dbReference>
<dbReference type="InterPro" id="IPR005467">
    <property type="entry name" value="His_kinase_dom"/>
</dbReference>
<evidence type="ECO:0000256" key="4">
    <source>
        <dbReference type="ARBA" id="ARBA00022475"/>
    </source>
</evidence>
<dbReference type="EMBL" id="SNXC01000010">
    <property type="protein sequence ID" value="TDO98845.1"/>
    <property type="molecule type" value="Genomic_DNA"/>
</dbReference>
<evidence type="ECO:0000259" key="19">
    <source>
        <dbReference type="PROSITE" id="PS50109"/>
    </source>
</evidence>
<dbReference type="Gene3D" id="1.10.287.130">
    <property type="match status" value="1"/>
</dbReference>
<evidence type="ECO:0000256" key="6">
    <source>
        <dbReference type="ARBA" id="ARBA00022553"/>
    </source>
</evidence>
<dbReference type="SUPFAM" id="SSF55874">
    <property type="entry name" value="ATPase domain of HSP90 chaperone/DNA topoisomerase II/histidine kinase"/>
    <property type="match status" value="1"/>
</dbReference>